<dbReference type="EMBL" id="LQOF01000286">
    <property type="protein sequence ID" value="KXT67737.1"/>
    <property type="molecule type" value="Genomic_DNA"/>
</dbReference>
<dbReference type="GO" id="GO:0003677">
    <property type="term" value="F:DNA binding"/>
    <property type="evidence" value="ECO:0007669"/>
    <property type="project" value="InterPro"/>
</dbReference>
<sequence>MLGLTQEQMGEKLGITKQTYHNKEIGKNSFSDKEKMTFKQLLLPIFPNITIEDIFF</sequence>
<dbReference type="Gene3D" id="1.10.260.40">
    <property type="entry name" value="lambda repressor-like DNA-binding domains"/>
    <property type="match status" value="1"/>
</dbReference>
<accession>A0A139MVZ5</accession>
<dbReference type="InterPro" id="IPR001387">
    <property type="entry name" value="Cro/C1-type_HTH"/>
</dbReference>
<dbReference type="PROSITE" id="PS50943">
    <property type="entry name" value="HTH_CROC1"/>
    <property type="match status" value="1"/>
</dbReference>
<dbReference type="SUPFAM" id="SSF47413">
    <property type="entry name" value="lambda repressor-like DNA-binding domains"/>
    <property type="match status" value="1"/>
</dbReference>
<reference evidence="2 3" key="1">
    <citation type="submission" date="2016-01" db="EMBL/GenBank/DDBJ databases">
        <title>Highly variable Streptococcus oralis are common among viridans streptococci isolated from primates.</title>
        <authorList>
            <person name="Denapaite D."/>
            <person name="Rieger M."/>
            <person name="Koendgen S."/>
            <person name="Brueckner R."/>
            <person name="Ochigava I."/>
            <person name="Kappeler P."/>
            <person name="Maetz-Rensing K."/>
            <person name="Leendertz F."/>
            <person name="Hakenbeck R."/>
        </authorList>
    </citation>
    <scope>NUCLEOTIDE SEQUENCE [LARGE SCALE GENOMIC DNA]</scope>
    <source>
        <strain evidence="2 3">DD02</strain>
    </source>
</reference>
<dbReference type="PATRIC" id="fig|315405.11.peg.1465"/>
<proteinExistence type="predicted"/>
<protein>
    <submittedName>
        <fullName evidence="2">Transcriptional regulator</fullName>
    </submittedName>
</protein>
<gene>
    <name evidence="2" type="ORF">SGADD02_01223</name>
</gene>
<dbReference type="AlphaFoldDB" id="A0A139MVZ5"/>
<organism evidence="2 3">
    <name type="scientific">Streptococcus gallolyticus</name>
    <dbReference type="NCBI Taxonomy" id="315405"/>
    <lineage>
        <taxon>Bacteria</taxon>
        <taxon>Bacillati</taxon>
        <taxon>Bacillota</taxon>
        <taxon>Bacilli</taxon>
        <taxon>Lactobacillales</taxon>
        <taxon>Streptococcaceae</taxon>
        <taxon>Streptococcus</taxon>
    </lineage>
</organism>
<evidence type="ECO:0000313" key="3">
    <source>
        <dbReference type="Proteomes" id="UP000070198"/>
    </source>
</evidence>
<dbReference type="CDD" id="cd00093">
    <property type="entry name" value="HTH_XRE"/>
    <property type="match status" value="1"/>
</dbReference>
<evidence type="ECO:0000259" key="1">
    <source>
        <dbReference type="PROSITE" id="PS50943"/>
    </source>
</evidence>
<name>A0A139MVZ5_9STRE</name>
<feature type="domain" description="HTH cro/C1-type" evidence="1">
    <location>
        <begin position="2"/>
        <end position="20"/>
    </location>
</feature>
<dbReference type="Proteomes" id="UP000070198">
    <property type="component" value="Unassembled WGS sequence"/>
</dbReference>
<comment type="caution">
    <text evidence="2">The sequence shown here is derived from an EMBL/GenBank/DDBJ whole genome shotgun (WGS) entry which is preliminary data.</text>
</comment>
<dbReference type="InterPro" id="IPR010982">
    <property type="entry name" value="Lambda_DNA-bd_dom_sf"/>
</dbReference>
<evidence type="ECO:0000313" key="2">
    <source>
        <dbReference type="EMBL" id="KXT67737.1"/>
    </source>
</evidence>